<dbReference type="EMBL" id="JBHSGS010000017">
    <property type="protein sequence ID" value="MFC4718798.1"/>
    <property type="molecule type" value="Genomic_DNA"/>
</dbReference>
<evidence type="ECO:0000256" key="1">
    <source>
        <dbReference type="SAM" id="Phobius"/>
    </source>
</evidence>
<dbReference type="Pfam" id="PF06161">
    <property type="entry name" value="DUF975"/>
    <property type="match status" value="1"/>
</dbReference>
<feature type="transmembrane region" description="Helical" evidence="1">
    <location>
        <begin position="124"/>
        <end position="152"/>
    </location>
</feature>
<keyword evidence="1" id="KW-1133">Transmembrane helix</keyword>
<name>A0ABV9MW17_9ENTE</name>
<keyword evidence="1" id="KW-0472">Membrane</keyword>
<gene>
    <name evidence="2" type="ORF">ACFO5I_03440</name>
</gene>
<evidence type="ECO:0000313" key="3">
    <source>
        <dbReference type="Proteomes" id="UP001595969"/>
    </source>
</evidence>
<comment type="caution">
    <text evidence="2">The sequence shown here is derived from an EMBL/GenBank/DDBJ whole genome shotgun (WGS) entry which is preliminary data.</text>
</comment>
<dbReference type="Proteomes" id="UP001595969">
    <property type="component" value="Unassembled WGS sequence"/>
</dbReference>
<feature type="transmembrane region" description="Helical" evidence="1">
    <location>
        <begin position="82"/>
        <end position="103"/>
    </location>
</feature>
<evidence type="ECO:0000313" key="2">
    <source>
        <dbReference type="EMBL" id="MFC4718798.1"/>
    </source>
</evidence>
<feature type="transmembrane region" description="Helical" evidence="1">
    <location>
        <begin position="195"/>
        <end position="220"/>
    </location>
</feature>
<dbReference type="PANTHER" id="PTHR40076">
    <property type="entry name" value="MEMBRANE PROTEIN-RELATED"/>
    <property type="match status" value="1"/>
</dbReference>
<sequence>MKTNAQLKQEAKEVLAGRWKDAVLMNLIPAAIQILAILVIFLVIAIPAFFLWNTNTVQNVIQNGEVTQNIDLNLGSQGGSGLFGGIIGTFFAVGISWTFLDLLRGSKTSITPLKDALRGFQAPYGIGILVIYLLSSIFTFFWSLLFVIPGIIKSYSYSQAYFIYYDEYRQTGVPPRYLDSITKSRRLMDGNKGRLFLLDLSFIGWHFVALLTLGIGYLWLMPYISATKAAFYADLAQNN</sequence>
<reference evidence="3" key="1">
    <citation type="journal article" date="2019" name="Int. J. Syst. Evol. Microbiol.">
        <title>The Global Catalogue of Microorganisms (GCM) 10K type strain sequencing project: providing services to taxonomists for standard genome sequencing and annotation.</title>
        <authorList>
            <consortium name="The Broad Institute Genomics Platform"/>
            <consortium name="The Broad Institute Genome Sequencing Center for Infectious Disease"/>
            <person name="Wu L."/>
            <person name="Ma J."/>
        </authorList>
    </citation>
    <scope>NUCLEOTIDE SEQUENCE [LARGE SCALE GENOMIC DNA]</scope>
    <source>
        <strain evidence="3">CGMCC 1.19032</strain>
    </source>
</reference>
<keyword evidence="3" id="KW-1185">Reference proteome</keyword>
<dbReference type="InterPro" id="IPR010380">
    <property type="entry name" value="DUF975"/>
</dbReference>
<organism evidence="2 3">
    <name type="scientific">Enterococcus lemanii</name>
    <dbReference type="NCBI Taxonomy" id="1159752"/>
    <lineage>
        <taxon>Bacteria</taxon>
        <taxon>Bacillati</taxon>
        <taxon>Bacillota</taxon>
        <taxon>Bacilli</taxon>
        <taxon>Lactobacillales</taxon>
        <taxon>Enterococcaceae</taxon>
        <taxon>Enterococcus</taxon>
    </lineage>
</organism>
<dbReference type="PANTHER" id="PTHR40076:SF1">
    <property type="entry name" value="MEMBRANE PROTEIN"/>
    <property type="match status" value="1"/>
</dbReference>
<dbReference type="RefSeq" id="WP_204654394.1">
    <property type="nucleotide sequence ID" value="NZ_JAFBFD010000026.1"/>
</dbReference>
<protein>
    <submittedName>
        <fullName evidence="2">DUF975 family protein</fullName>
    </submittedName>
</protein>
<keyword evidence="1" id="KW-0812">Transmembrane</keyword>
<accession>A0ABV9MW17</accession>
<feature type="transmembrane region" description="Helical" evidence="1">
    <location>
        <begin position="27"/>
        <end position="52"/>
    </location>
</feature>
<proteinExistence type="predicted"/>